<dbReference type="PANTHER" id="PTHR36923">
    <property type="entry name" value="FERREDOXIN"/>
    <property type="match status" value="1"/>
</dbReference>
<evidence type="ECO:0000256" key="1">
    <source>
        <dbReference type="ARBA" id="ARBA00001927"/>
    </source>
</evidence>
<comment type="function">
    <text evidence="8">Ferredoxins are iron-sulfur proteins that transfer electrons in a wide variety of metabolic reactions.</text>
</comment>
<dbReference type="SUPFAM" id="SSF54862">
    <property type="entry name" value="4Fe-4S ferredoxins"/>
    <property type="match status" value="1"/>
</dbReference>
<keyword evidence="10" id="KW-1185">Reference proteome</keyword>
<dbReference type="RefSeq" id="WP_259541792.1">
    <property type="nucleotide sequence ID" value="NZ_JANLCJ010000011.1"/>
</dbReference>
<evidence type="ECO:0000256" key="7">
    <source>
        <dbReference type="ARBA" id="ARBA00023291"/>
    </source>
</evidence>
<dbReference type="Pfam" id="PF13370">
    <property type="entry name" value="Fer4_13"/>
    <property type="match status" value="1"/>
</dbReference>
<dbReference type="InterPro" id="IPR051269">
    <property type="entry name" value="Fe-S_cluster_ET"/>
</dbReference>
<comment type="cofactor">
    <cofactor evidence="1">
        <name>[3Fe-4S] cluster</name>
        <dbReference type="ChEBI" id="CHEBI:21137"/>
    </cofactor>
</comment>
<dbReference type="PRINTS" id="PR00352">
    <property type="entry name" value="3FE4SFRDOXIN"/>
</dbReference>
<evidence type="ECO:0000313" key="10">
    <source>
        <dbReference type="Proteomes" id="UP001165586"/>
    </source>
</evidence>
<name>A0ABT2H829_9MICO</name>
<keyword evidence="4 8" id="KW-0249">Electron transport</keyword>
<keyword evidence="7" id="KW-0003">3Fe-4S</keyword>
<dbReference type="PANTHER" id="PTHR36923:SF3">
    <property type="entry name" value="FERREDOXIN"/>
    <property type="match status" value="1"/>
</dbReference>
<organism evidence="9 10">
    <name type="scientific">Herbiconiux daphne</name>
    <dbReference type="NCBI Taxonomy" id="2970914"/>
    <lineage>
        <taxon>Bacteria</taxon>
        <taxon>Bacillati</taxon>
        <taxon>Actinomycetota</taxon>
        <taxon>Actinomycetes</taxon>
        <taxon>Micrococcales</taxon>
        <taxon>Microbacteriaceae</taxon>
        <taxon>Herbiconiux</taxon>
    </lineage>
</organism>
<keyword evidence="2 8" id="KW-0813">Transport</keyword>
<evidence type="ECO:0000256" key="8">
    <source>
        <dbReference type="RuleBase" id="RU368020"/>
    </source>
</evidence>
<keyword evidence="6 8" id="KW-0411">Iron-sulfur</keyword>
<evidence type="ECO:0000256" key="5">
    <source>
        <dbReference type="ARBA" id="ARBA00023004"/>
    </source>
</evidence>
<keyword evidence="3 8" id="KW-0479">Metal-binding</keyword>
<dbReference type="Proteomes" id="UP001165586">
    <property type="component" value="Unassembled WGS sequence"/>
</dbReference>
<sequence length="65" mass="6692">MKIIASRTVCIGAGQCVFSAPESFDQDDDGKVVVLDDSPEPGAALAAVREAVEVCPSRALSLVAD</sequence>
<dbReference type="InterPro" id="IPR001080">
    <property type="entry name" value="3Fe4S_ferredoxin"/>
</dbReference>
<evidence type="ECO:0000313" key="9">
    <source>
        <dbReference type="EMBL" id="MCS5736076.1"/>
    </source>
</evidence>
<gene>
    <name evidence="9" type="ORF">N1032_20245</name>
</gene>
<evidence type="ECO:0000256" key="4">
    <source>
        <dbReference type="ARBA" id="ARBA00022982"/>
    </source>
</evidence>
<protein>
    <recommendedName>
        <fullName evidence="8">Ferredoxin</fullName>
    </recommendedName>
</protein>
<keyword evidence="5 8" id="KW-0408">Iron</keyword>
<evidence type="ECO:0000256" key="2">
    <source>
        <dbReference type="ARBA" id="ARBA00022448"/>
    </source>
</evidence>
<evidence type="ECO:0000256" key="6">
    <source>
        <dbReference type="ARBA" id="ARBA00023014"/>
    </source>
</evidence>
<comment type="caution">
    <text evidence="9">The sequence shown here is derived from an EMBL/GenBank/DDBJ whole genome shotgun (WGS) entry which is preliminary data.</text>
</comment>
<proteinExistence type="predicted"/>
<accession>A0ABT2H829</accession>
<dbReference type="Gene3D" id="3.30.70.20">
    <property type="match status" value="1"/>
</dbReference>
<evidence type="ECO:0000256" key="3">
    <source>
        <dbReference type="ARBA" id="ARBA00022723"/>
    </source>
</evidence>
<dbReference type="EMBL" id="JANLCJ010000011">
    <property type="protein sequence ID" value="MCS5736076.1"/>
    <property type="molecule type" value="Genomic_DNA"/>
</dbReference>
<reference evidence="9" key="1">
    <citation type="submission" date="2022-08" db="EMBL/GenBank/DDBJ databases">
        <authorList>
            <person name="Deng Y."/>
            <person name="Han X.-F."/>
            <person name="Zhang Y.-Q."/>
        </authorList>
    </citation>
    <scope>NUCLEOTIDE SEQUENCE</scope>
    <source>
        <strain evidence="9">CPCC 203386</strain>
    </source>
</reference>